<dbReference type="InterPro" id="IPR001757">
    <property type="entry name" value="P_typ_ATPase"/>
</dbReference>
<dbReference type="Pfam" id="PF00689">
    <property type="entry name" value="Cation_ATPase_C"/>
    <property type="match status" value="1"/>
</dbReference>
<dbReference type="Gene3D" id="3.40.50.1000">
    <property type="entry name" value="HAD superfamily/HAD-like"/>
    <property type="match status" value="1"/>
</dbReference>
<feature type="transmembrane region" description="Helical" evidence="10">
    <location>
        <begin position="766"/>
        <end position="784"/>
    </location>
</feature>
<dbReference type="SUPFAM" id="SSF81653">
    <property type="entry name" value="Calcium ATPase, transduction domain A"/>
    <property type="match status" value="1"/>
</dbReference>
<dbReference type="PRINTS" id="PR00120">
    <property type="entry name" value="HATPASE"/>
</dbReference>
<dbReference type="InterPro" id="IPR023214">
    <property type="entry name" value="HAD_sf"/>
</dbReference>
<evidence type="ECO:0000256" key="9">
    <source>
        <dbReference type="ARBA" id="ARBA00023136"/>
    </source>
</evidence>
<dbReference type="SUPFAM" id="SSF56784">
    <property type="entry name" value="HAD-like"/>
    <property type="match status" value="1"/>
</dbReference>
<dbReference type="InterPro" id="IPR044492">
    <property type="entry name" value="P_typ_ATPase_HD_dom"/>
</dbReference>
<dbReference type="Pfam" id="PF13246">
    <property type="entry name" value="Cation_ATPase"/>
    <property type="match status" value="1"/>
</dbReference>
<feature type="transmembrane region" description="Helical" evidence="10">
    <location>
        <begin position="796"/>
        <end position="817"/>
    </location>
</feature>
<evidence type="ECO:0000256" key="3">
    <source>
        <dbReference type="ARBA" id="ARBA00022692"/>
    </source>
</evidence>
<dbReference type="InterPro" id="IPR018303">
    <property type="entry name" value="ATPase_P-typ_P_site"/>
</dbReference>
<keyword evidence="4" id="KW-0547">Nucleotide-binding</keyword>
<evidence type="ECO:0000256" key="5">
    <source>
        <dbReference type="ARBA" id="ARBA00022840"/>
    </source>
</evidence>
<keyword evidence="8 10" id="KW-1133">Transmembrane helix</keyword>
<keyword evidence="3 10" id="KW-0812">Transmembrane</keyword>
<dbReference type="PANTHER" id="PTHR42861">
    <property type="entry name" value="CALCIUM-TRANSPORTING ATPASE"/>
    <property type="match status" value="1"/>
</dbReference>
<sequence length="830" mass="90628">MWEYTTLTEEALFKKLNTSHKGLSSAQSASLLLSTGANTTATANIYWWHILLRQMRSPFVYILFGASALALLLGEVIDGAMIILFITINTLIGFFQEYRSEQTLKLLKRYTENHITVYRDGAEKVISTKDLVPGDLIVLLPGDIVPSDARIISGDDVLVDESVLTGESQEVIKTTEVLNTKARNVYEAKNLVFSGTHIISGQVQAIVIATGKNTQFGSIAKLTTQVSHVSTFEKGIQSFSKFTLYVVLATLTLVVAVNLFIKGTSDTGTLLLFAVALAVSVIPEALPVVTTFSLSIGARKLANKHVIVKRLSAIEDLGSIEILCSDKTGTLTQNKMSVEEVYGKTPEKTLFFAHLAGASSKTERNAGNSAFDTAIASTLGDVKHERSANYSLIHKIPFDPKRKRVSSVFKNNGKYTMIVRGSPEEVISLCKGINRKDKHELSAWIKEQGVEGKRVLAVGHKTLKSEKTLSEDGLQLVGLISFLDPIKPSTKSALEKAKKLGVQVKIITGDSKEVAGNVAVQIGLIDSPEKVLQGEELDEMSVDEQHKAVHDYHVFARITPEQKYKIISLIEESHEVGFLGEGINDAPALKISNVAIVVQSAADIARESADIILLKQSLDVIVDGIIEGRSTFANTNKYITATMSANFGNFFAVALVSLLIPFLPMLPLQLLLVNLLSDFPSIAVATDHVDTSQVTMPTKYNLKAFALTALILGGVSTLFDFIFFSTFVGLGEHTLQTAWFVGSILTEIVFLYSIRTKRFFLKGSRPSLPLLVLSTTAALATVIIPFTSLGTRVFEFVHITPIQIGTVLLIVVLYFASTEGVKLVYYRVFK</sequence>
<evidence type="ECO:0000256" key="2">
    <source>
        <dbReference type="ARBA" id="ARBA00022553"/>
    </source>
</evidence>
<dbReference type="Pfam" id="PF00690">
    <property type="entry name" value="Cation_ATPase_N"/>
    <property type="match status" value="1"/>
</dbReference>
<dbReference type="PRINTS" id="PR00119">
    <property type="entry name" value="CATATPASE"/>
</dbReference>
<comment type="subcellular location">
    <subcellularLocation>
        <location evidence="1">Endomembrane system</location>
        <topology evidence="1">Multi-pass membrane protein</topology>
    </subcellularLocation>
</comment>
<feature type="transmembrane region" description="Helical" evidence="10">
    <location>
        <begin position="736"/>
        <end position="754"/>
    </location>
</feature>
<evidence type="ECO:0000256" key="7">
    <source>
        <dbReference type="ARBA" id="ARBA00022967"/>
    </source>
</evidence>
<gene>
    <name evidence="12" type="ORF">A2801_03790</name>
</gene>
<feature type="transmembrane region" description="Helical" evidence="10">
    <location>
        <begin position="58"/>
        <end position="74"/>
    </location>
</feature>
<evidence type="ECO:0000256" key="1">
    <source>
        <dbReference type="ARBA" id="ARBA00004127"/>
    </source>
</evidence>
<dbReference type="SFLD" id="SFLDF00027">
    <property type="entry name" value="p-type_atpase"/>
    <property type="match status" value="1"/>
</dbReference>
<keyword evidence="6" id="KW-0460">Magnesium</keyword>
<evidence type="ECO:0000256" key="6">
    <source>
        <dbReference type="ARBA" id="ARBA00022842"/>
    </source>
</evidence>
<organism evidence="12 13">
    <name type="scientific">Candidatus Woesebacteria bacterium RIFCSPHIGHO2_01_FULL_41_10</name>
    <dbReference type="NCBI Taxonomy" id="1802500"/>
    <lineage>
        <taxon>Bacteria</taxon>
        <taxon>Candidatus Woeseibacteriota</taxon>
    </lineage>
</organism>
<dbReference type="AlphaFoldDB" id="A0A1F7YPJ7"/>
<dbReference type="GO" id="GO:0005524">
    <property type="term" value="F:ATP binding"/>
    <property type="evidence" value="ECO:0007669"/>
    <property type="project" value="UniProtKB-KW"/>
</dbReference>
<reference evidence="12 13" key="1">
    <citation type="journal article" date="2016" name="Nat. Commun.">
        <title>Thousands of microbial genomes shed light on interconnected biogeochemical processes in an aquifer system.</title>
        <authorList>
            <person name="Anantharaman K."/>
            <person name="Brown C.T."/>
            <person name="Hug L.A."/>
            <person name="Sharon I."/>
            <person name="Castelle C.J."/>
            <person name="Probst A.J."/>
            <person name="Thomas B.C."/>
            <person name="Singh A."/>
            <person name="Wilkins M.J."/>
            <person name="Karaoz U."/>
            <person name="Brodie E.L."/>
            <person name="Williams K.H."/>
            <person name="Hubbard S.S."/>
            <person name="Banfield J.F."/>
        </authorList>
    </citation>
    <scope>NUCLEOTIDE SEQUENCE [LARGE SCALE GENOMIC DNA]</scope>
</reference>
<dbReference type="GO" id="GO:0016020">
    <property type="term" value="C:membrane"/>
    <property type="evidence" value="ECO:0007669"/>
    <property type="project" value="InterPro"/>
</dbReference>
<evidence type="ECO:0000313" key="13">
    <source>
        <dbReference type="Proteomes" id="UP000177263"/>
    </source>
</evidence>
<dbReference type="InterPro" id="IPR023299">
    <property type="entry name" value="ATPase_P-typ_cyto_dom_N"/>
</dbReference>
<keyword evidence="9 10" id="KW-0472">Membrane</keyword>
<feature type="transmembrane region" description="Helical" evidence="10">
    <location>
        <begin position="242"/>
        <end position="261"/>
    </location>
</feature>
<evidence type="ECO:0000256" key="4">
    <source>
        <dbReference type="ARBA" id="ARBA00022741"/>
    </source>
</evidence>
<feature type="domain" description="Cation-transporting P-type ATPase N-terminal" evidence="11">
    <location>
        <begin position="3"/>
        <end position="75"/>
    </location>
</feature>
<dbReference type="NCBIfam" id="TIGR01494">
    <property type="entry name" value="ATPase_P-type"/>
    <property type="match status" value="2"/>
</dbReference>
<dbReference type="GO" id="GO:0012505">
    <property type="term" value="C:endomembrane system"/>
    <property type="evidence" value="ECO:0007669"/>
    <property type="project" value="UniProtKB-SubCell"/>
</dbReference>
<dbReference type="InterPro" id="IPR006068">
    <property type="entry name" value="ATPase_P-typ_cation-transptr_C"/>
</dbReference>
<dbReference type="Pfam" id="PF00122">
    <property type="entry name" value="E1-E2_ATPase"/>
    <property type="match status" value="1"/>
</dbReference>
<dbReference type="Gene3D" id="1.20.1110.10">
    <property type="entry name" value="Calcium-transporting ATPase, transmembrane domain"/>
    <property type="match status" value="1"/>
</dbReference>
<dbReference type="EMBL" id="MGGM01000028">
    <property type="protein sequence ID" value="OGM28538.1"/>
    <property type="molecule type" value="Genomic_DNA"/>
</dbReference>
<evidence type="ECO:0000313" key="12">
    <source>
        <dbReference type="EMBL" id="OGM28538.1"/>
    </source>
</evidence>
<dbReference type="InterPro" id="IPR004014">
    <property type="entry name" value="ATPase_P-typ_cation-transptr_N"/>
</dbReference>
<dbReference type="InterPro" id="IPR023298">
    <property type="entry name" value="ATPase_P-typ_TM_dom_sf"/>
</dbReference>
<feature type="transmembrane region" description="Helical" evidence="10">
    <location>
        <begin position="267"/>
        <end position="294"/>
    </location>
</feature>
<dbReference type="PROSITE" id="PS00154">
    <property type="entry name" value="ATPASE_E1_E2"/>
    <property type="match status" value="1"/>
</dbReference>
<comment type="caution">
    <text evidence="12">The sequence shown here is derived from an EMBL/GenBank/DDBJ whole genome shotgun (WGS) entry which is preliminary data.</text>
</comment>
<dbReference type="SUPFAM" id="SSF81665">
    <property type="entry name" value="Calcium ATPase, transmembrane domain M"/>
    <property type="match status" value="1"/>
</dbReference>
<dbReference type="Proteomes" id="UP000177263">
    <property type="component" value="Unassembled WGS sequence"/>
</dbReference>
<dbReference type="STRING" id="1802500.A2801_03790"/>
<dbReference type="Gene3D" id="3.40.1110.10">
    <property type="entry name" value="Calcium-transporting ATPase, cytoplasmic domain N"/>
    <property type="match status" value="1"/>
</dbReference>
<dbReference type="InterPro" id="IPR059000">
    <property type="entry name" value="ATPase_P-type_domA"/>
</dbReference>
<dbReference type="FunFam" id="2.70.150.10:FF:000160">
    <property type="entry name" value="Sarcoplasmic/endoplasmic reticulum calcium ATPase 1"/>
    <property type="match status" value="1"/>
</dbReference>
<keyword evidence="2" id="KW-0597">Phosphoprotein</keyword>
<keyword evidence="5" id="KW-0067">ATP-binding</keyword>
<dbReference type="SFLD" id="SFLDS00003">
    <property type="entry name" value="Haloacid_Dehalogenase"/>
    <property type="match status" value="1"/>
</dbReference>
<proteinExistence type="predicted"/>
<keyword evidence="7" id="KW-1278">Translocase</keyword>
<name>A0A1F7YPJ7_9BACT</name>
<dbReference type="InterPro" id="IPR036412">
    <property type="entry name" value="HAD-like_sf"/>
</dbReference>
<evidence type="ECO:0000256" key="10">
    <source>
        <dbReference type="SAM" id="Phobius"/>
    </source>
</evidence>
<evidence type="ECO:0000256" key="8">
    <source>
        <dbReference type="ARBA" id="ARBA00022989"/>
    </source>
</evidence>
<accession>A0A1F7YPJ7</accession>
<protein>
    <recommendedName>
        <fullName evidence="11">Cation-transporting P-type ATPase N-terminal domain-containing protein</fullName>
    </recommendedName>
</protein>
<dbReference type="Gene3D" id="2.70.150.10">
    <property type="entry name" value="Calcium-transporting ATPase, cytoplasmic transduction domain A"/>
    <property type="match status" value="1"/>
</dbReference>
<dbReference type="SFLD" id="SFLDG00002">
    <property type="entry name" value="C1.7:_P-type_atpase_like"/>
    <property type="match status" value="1"/>
</dbReference>
<dbReference type="InterPro" id="IPR008250">
    <property type="entry name" value="ATPase_P-typ_transduc_dom_A_sf"/>
</dbReference>
<dbReference type="GO" id="GO:0016887">
    <property type="term" value="F:ATP hydrolysis activity"/>
    <property type="evidence" value="ECO:0007669"/>
    <property type="project" value="InterPro"/>
</dbReference>
<feature type="transmembrane region" description="Helical" evidence="10">
    <location>
        <begin position="705"/>
        <end position="730"/>
    </location>
</feature>
<dbReference type="SMART" id="SM00831">
    <property type="entry name" value="Cation_ATPase_N"/>
    <property type="match status" value="1"/>
</dbReference>
<evidence type="ECO:0000259" key="11">
    <source>
        <dbReference type="SMART" id="SM00831"/>
    </source>
</evidence>